<feature type="transmembrane region" description="Helical" evidence="7">
    <location>
        <begin position="171"/>
        <end position="193"/>
    </location>
</feature>
<feature type="transmembrane region" description="Helical" evidence="7">
    <location>
        <begin position="37"/>
        <end position="57"/>
    </location>
</feature>
<evidence type="ECO:0000313" key="8">
    <source>
        <dbReference type="EMBL" id="GHC49792.1"/>
    </source>
</evidence>
<dbReference type="PANTHER" id="PTHR30250:SF10">
    <property type="entry name" value="LIPOPOLYSACCHARIDE BIOSYNTHESIS PROTEIN WZXC"/>
    <property type="match status" value="1"/>
</dbReference>
<gene>
    <name evidence="8" type="primary">wzx</name>
    <name evidence="8" type="ORF">GCM10010096_22030</name>
</gene>
<evidence type="ECO:0000256" key="2">
    <source>
        <dbReference type="ARBA" id="ARBA00007430"/>
    </source>
</evidence>
<evidence type="ECO:0000313" key="9">
    <source>
        <dbReference type="Proteomes" id="UP000608923"/>
    </source>
</evidence>
<keyword evidence="6 7" id="KW-0472">Membrane</keyword>
<keyword evidence="4 7" id="KW-0812">Transmembrane</keyword>
<dbReference type="Proteomes" id="UP000608923">
    <property type="component" value="Unassembled WGS sequence"/>
</dbReference>
<feature type="transmembrane region" description="Helical" evidence="7">
    <location>
        <begin position="246"/>
        <end position="266"/>
    </location>
</feature>
<comment type="caution">
    <text evidence="8">The sequence shown here is derived from an EMBL/GenBank/DDBJ whole genome shotgun (WGS) entry which is preliminary data.</text>
</comment>
<dbReference type="Pfam" id="PF13440">
    <property type="entry name" value="Polysacc_synt_3"/>
    <property type="match status" value="1"/>
</dbReference>
<feature type="transmembrane region" description="Helical" evidence="7">
    <location>
        <begin position="213"/>
        <end position="234"/>
    </location>
</feature>
<keyword evidence="9" id="KW-1185">Reference proteome</keyword>
<dbReference type="PANTHER" id="PTHR30250">
    <property type="entry name" value="PST FAMILY PREDICTED COLANIC ACID TRANSPORTER"/>
    <property type="match status" value="1"/>
</dbReference>
<proteinExistence type="inferred from homology"/>
<accession>A0A8H9IKX4</accession>
<comment type="similarity">
    <text evidence="2">Belongs to the polysaccharide synthase family.</text>
</comment>
<feature type="transmembrane region" description="Helical" evidence="7">
    <location>
        <begin position="78"/>
        <end position="100"/>
    </location>
</feature>
<feature type="transmembrane region" description="Helical" evidence="7">
    <location>
        <begin position="287"/>
        <end position="307"/>
    </location>
</feature>
<evidence type="ECO:0000256" key="1">
    <source>
        <dbReference type="ARBA" id="ARBA00004651"/>
    </source>
</evidence>
<evidence type="ECO:0000256" key="5">
    <source>
        <dbReference type="ARBA" id="ARBA00022989"/>
    </source>
</evidence>
<evidence type="ECO:0000256" key="3">
    <source>
        <dbReference type="ARBA" id="ARBA00022475"/>
    </source>
</evidence>
<protein>
    <submittedName>
        <fullName evidence="8">O-antigen translocase</fullName>
    </submittedName>
</protein>
<evidence type="ECO:0000256" key="4">
    <source>
        <dbReference type="ARBA" id="ARBA00022692"/>
    </source>
</evidence>
<sequence>MQNSYWKTVLSVFTGSAIAQVIPVLGALLIARQFGPGQFGLFSAWLGIVIILSTALTGRLEVSLALERDGRFRNAATFAVLATTLLIAVLALSVLVLLYLFTSYNYFDTLMLLVVLVPCATLFSLNQVWQSWAAAEGRFRQLNMMRVVQSVFVVALQISAGFLWPNATALALSYALGLLLAQIYCMWLLPVSLRWFRRCGPLTLAYARRHRKFLAFSLPADFINALAIQLPVMIVAHRFGAESAGYLALVIRVLGLPLSFLGKAVLDVFKRQASMAFRERGECRDEYVRTFWVLGAGSALFAVGAYFLSEPVFAIAFGEEWRPAGAISVLLVPMFTLRFIASPLSYVIYIFNKQQVDLVWQTCLLAMTYGVLSYVNTEMAAIFIYSVSYASLYVVYLAISYRYSCGESHKQRARL</sequence>
<organism evidence="8 9">
    <name type="scientific">Alcaligenes pakistanensis</name>
    <dbReference type="NCBI Taxonomy" id="1482717"/>
    <lineage>
        <taxon>Bacteria</taxon>
        <taxon>Pseudomonadati</taxon>
        <taxon>Pseudomonadota</taxon>
        <taxon>Betaproteobacteria</taxon>
        <taxon>Burkholderiales</taxon>
        <taxon>Alcaligenaceae</taxon>
        <taxon>Alcaligenes</taxon>
    </lineage>
</organism>
<evidence type="ECO:0000256" key="7">
    <source>
        <dbReference type="SAM" id="Phobius"/>
    </source>
</evidence>
<dbReference type="EMBL" id="BMZN01000003">
    <property type="protein sequence ID" value="GHC49792.1"/>
    <property type="molecule type" value="Genomic_DNA"/>
</dbReference>
<feature type="transmembrane region" description="Helical" evidence="7">
    <location>
        <begin position="106"/>
        <end position="126"/>
    </location>
</feature>
<name>A0A8H9IKX4_9BURK</name>
<feature type="transmembrane region" description="Helical" evidence="7">
    <location>
        <begin position="382"/>
        <end position="404"/>
    </location>
</feature>
<feature type="transmembrane region" description="Helical" evidence="7">
    <location>
        <begin position="358"/>
        <end position="376"/>
    </location>
</feature>
<keyword evidence="3" id="KW-1003">Cell membrane</keyword>
<evidence type="ECO:0000256" key="6">
    <source>
        <dbReference type="ARBA" id="ARBA00023136"/>
    </source>
</evidence>
<reference evidence="9" key="1">
    <citation type="journal article" date="2019" name="Int. J. Syst. Evol. Microbiol.">
        <title>The Global Catalogue of Microorganisms (GCM) 10K type strain sequencing project: providing services to taxonomists for standard genome sequencing and annotation.</title>
        <authorList>
            <consortium name="The Broad Institute Genomics Platform"/>
            <consortium name="The Broad Institute Genome Sequencing Center for Infectious Disease"/>
            <person name="Wu L."/>
            <person name="Ma J."/>
        </authorList>
    </citation>
    <scope>NUCLEOTIDE SEQUENCE [LARGE SCALE GENOMIC DNA]</scope>
    <source>
        <strain evidence="9">KCTC 42083</strain>
    </source>
</reference>
<feature type="transmembrane region" description="Helical" evidence="7">
    <location>
        <begin position="12"/>
        <end position="31"/>
    </location>
</feature>
<dbReference type="AlphaFoldDB" id="A0A8H9IKX4"/>
<keyword evidence="5 7" id="KW-1133">Transmembrane helix</keyword>
<feature type="transmembrane region" description="Helical" evidence="7">
    <location>
        <begin position="147"/>
        <end position="165"/>
    </location>
</feature>
<dbReference type="RefSeq" id="WP_189392600.1">
    <property type="nucleotide sequence ID" value="NZ_BMZN01000003.1"/>
</dbReference>
<comment type="subcellular location">
    <subcellularLocation>
        <location evidence="1">Cell membrane</location>
        <topology evidence="1">Multi-pass membrane protein</topology>
    </subcellularLocation>
</comment>
<feature type="transmembrane region" description="Helical" evidence="7">
    <location>
        <begin position="327"/>
        <end position="351"/>
    </location>
</feature>
<dbReference type="GO" id="GO:0005886">
    <property type="term" value="C:plasma membrane"/>
    <property type="evidence" value="ECO:0007669"/>
    <property type="project" value="UniProtKB-SubCell"/>
</dbReference>
<dbReference type="InterPro" id="IPR050833">
    <property type="entry name" value="Poly_Biosynth_Transport"/>
</dbReference>